<dbReference type="InterPro" id="IPR000298">
    <property type="entry name" value="Cyt_c_oxidase-like_su3"/>
</dbReference>
<comment type="subcellular location">
    <subcellularLocation>
        <location evidence="1">Membrane</location>
        <topology evidence="1">Multi-pass membrane protein</topology>
    </subcellularLocation>
</comment>
<dbReference type="GO" id="GO:0016020">
    <property type="term" value="C:membrane"/>
    <property type="evidence" value="ECO:0007669"/>
    <property type="project" value="UniProtKB-SubCell"/>
</dbReference>
<evidence type="ECO:0000259" key="6">
    <source>
        <dbReference type="PROSITE" id="PS50253"/>
    </source>
</evidence>
<keyword evidence="2 5" id="KW-0812">Transmembrane</keyword>
<dbReference type="InterPro" id="IPR013833">
    <property type="entry name" value="Cyt_c_oxidase_su3_a-hlx"/>
</dbReference>
<dbReference type="SUPFAM" id="SSF81452">
    <property type="entry name" value="Cytochrome c oxidase subunit III-like"/>
    <property type="match status" value="1"/>
</dbReference>
<keyword evidence="3 5" id="KW-1133">Transmembrane helix</keyword>
<keyword evidence="4 5" id="KW-0472">Membrane</keyword>
<evidence type="ECO:0000256" key="5">
    <source>
        <dbReference type="SAM" id="Phobius"/>
    </source>
</evidence>
<keyword evidence="7" id="KW-0496">Mitochondrion</keyword>
<feature type="transmembrane region" description="Helical" evidence="5">
    <location>
        <begin position="194"/>
        <end position="212"/>
    </location>
</feature>
<accession>W8GP17</accession>
<proteinExistence type="predicted"/>
<name>W8GP17_9APIC</name>
<geneLocation type="mitochondrion" evidence="7"/>
<feature type="transmembrane region" description="Helical" evidence="5">
    <location>
        <begin position="90"/>
        <end position="110"/>
    </location>
</feature>
<feature type="transmembrane region" description="Helical" evidence="5">
    <location>
        <begin position="45"/>
        <end position="69"/>
    </location>
</feature>
<dbReference type="GO" id="GO:0004129">
    <property type="term" value="F:cytochrome-c oxidase activity"/>
    <property type="evidence" value="ECO:0007669"/>
    <property type="project" value="InterPro"/>
</dbReference>
<dbReference type="AlphaFoldDB" id="W8GP17"/>
<evidence type="ECO:0000313" key="7">
    <source>
        <dbReference type="EMBL" id="AHK22781.1"/>
    </source>
</evidence>
<evidence type="ECO:0000256" key="1">
    <source>
        <dbReference type="ARBA" id="ARBA00004141"/>
    </source>
</evidence>
<evidence type="ECO:0000256" key="3">
    <source>
        <dbReference type="ARBA" id="ARBA00022989"/>
    </source>
</evidence>
<dbReference type="InterPro" id="IPR035973">
    <property type="entry name" value="Cyt_c_oxidase_su3-like_sf"/>
</dbReference>
<evidence type="ECO:0000256" key="4">
    <source>
        <dbReference type="ARBA" id="ARBA00023136"/>
    </source>
</evidence>
<dbReference type="Gene3D" id="1.20.120.80">
    <property type="entry name" value="Cytochrome c oxidase, subunit III, four-helix bundle"/>
    <property type="match status" value="1"/>
</dbReference>
<organism evidence="7">
    <name type="scientific">Babesia conradae</name>
    <dbReference type="NCBI Taxonomy" id="323731"/>
    <lineage>
        <taxon>Eukaryota</taxon>
        <taxon>Sar</taxon>
        <taxon>Alveolata</taxon>
        <taxon>Apicomplexa</taxon>
        <taxon>Aconoidasida</taxon>
        <taxon>Piroplasmida</taxon>
        <taxon>Babesiidae</taxon>
        <taxon>Babesia</taxon>
    </lineage>
</organism>
<dbReference type="PROSITE" id="PS50253">
    <property type="entry name" value="COX3"/>
    <property type="match status" value="1"/>
</dbReference>
<sequence>MTLYTRNDQLFGPNLKRLSVGSTFCNPSVRLFSSFREFKPSNGNVIFFVYAFFLFFEYVFFCSMCVGLLDASFYDGLKSETFNVKTFRTITLFLILASLSTSSVMAFFPWGKRFEILQLINILVCICGLFPEIQSKEFMNPPNIYDADLISLYMYAIVGFHTFHMFLGTGLIFITPDSGLKILNKKNDGVYIYAFWHVIELLWIIVSSFFFLK</sequence>
<dbReference type="EMBL" id="KF410591">
    <property type="protein sequence ID" value="AHK22781.1"/>
    <property type="molecule type" value="Genomic_DNA"/>
</dbReference>
<protein>
    <submittedName>
        <fullName evidence="7">Cytochrome c oxidase subunit III-like protein</fullName>
    </submittedName>
</protein>
<dbReference type="GO" id="GO:0022904">
    <property type="term" value="P:respiratory electron transport chain"/>
    <property type="evidence" value="ECO:0007669"/>
    <property type="project" value="InterPro"/>
</dbReference>
<feature type="transmembrane region" description="Helical" evidence="5">
    <location>
        <begin position="153"/>
        <end position="174"/>
    </location>
</feature>
<evidence type="ECO:0000256" key="2">
    <source>
        <dbReference type="ARBA" id="ARBA00022692"/>
    </source>
</evidence>
<feature type="domain" description="Heme-copper oxidase subunit III family profile" evidence="6">
    <location>
        <begin position="45"/>
        <end position="213"/>
    </location>
</feature>
<reference evidence="7" key="1">
    <citation type="submission" date="2013-07" db="EMBL/GenBank/DDBJ databases">
        <title>Characterization of Piroplasmida mitochondrial genome sequences and structures.</title>
        <authorList>
            <person name="Schreeg M.E."/>
            <person name="Marr H.S."/>
            <person name="Tarigo J.L."/>
            <person name="Cohn L.A."/>
            <person name="Bird D.M."/>
            <person name="Scholl E.H."/>
            <person name="Levy M.G."/>
            <person name="Birkenheuer A.J."/>
        </authorList>
    </citation>
    <scope>NUCLEOTIDE SEQUENCE</scope>
</reference>